<proteinExistence type="predicted"/>
<sequence length="131" mass="14827">MHVQLTRQADTTATDVLRYVRAAAPRLDPAQHAEVLATTAAKLDQMKTTTARHMTEGQRLKTECPWCRGEQLMVRSIGAEKNPGVVIRCETGACEPSPGDCGTWHHGMPCWPLHEWDWLTRMIDWSMTRTK</sequence>
<organism evidence="1 2">
    <name type="scientific">Nesterenkonia sandarakina</name>
    <dbReference type="NCBI Taxonomy" id="272918"/>
    <lineage>
        <taxon>Bacteria</taxon>
        <taxon>Bacillati</taxon>
        <taxon>Actinomycetota</taxon>
        <taxon>Actinomycetes</taxon>
        <taxon>Micrococcales</taxon>
        <taxon>Micrococcaceae</taxon>
        <taxon>Nesterenkonia</taxon>
    </lineage>
</organism>
<accession>A0A7Z0E6B0</accession>
<keyword evidence="2" id="KW-1185">Reference proteome</keyword>
<reference evidence="1 2" key="1">
    <citation type="submission" date="2020-07" db="EMBL/GenBank/DDBJ databases">
        <title>Sequencing the genomes of 1000 actinobacteria strains.</title>
        <authorList>
            <person name="Klenk H.-P."/>
        </authorList>
    </citation>
    <scope>NUCLEOTIDE SEQUENCE [LARGE SCALE GENOMIC DNA]</scope>
    <source>
        <strain evidence="1 2">DSM 15664</strain>
    </source>
</reference>
<dbReference type="Proteomes" id="UP000560069">
    <property type="component" value="Unassembled WGS sequence"/>
</dbReference>
<evidence type="ECO:0000313" key="2">
    <source>
        <dbReference type="Proteomes" id="UP000560069"/>
    </source>
</evidence>
<comment type="caution">
    <text evidence="1">The sequence shown here is derived from an EMBL/GenBank/DDBJ whole genome shotgun (WGS) entry which is preliminary data.</text>
</comment>
<gene>
    <name evidence="1" type="ORF">HNR11_000255</name>
</gene>
<dbReference type="AlphaFoldDB" id="A0A7Z0E6B0"/>
<dbReference type="RefSeq" id="WP_179440768.1">
    <property type="nucleotide sequence ID" value="NZ_BAAALK010000001.1"/>
</dbReference>
<dbReference type="EMBL" id="JACCFQ010000001">
    <property type="protein sequence ID" value="NYJ15721.1"/>
    <property type="molecule type" value="Genomic_DNA"/>
</dbReference>
<name>A0A7Z0E6B0_9MICC</name>
<protein>
    <submittedName>
        <fullName evidence="1">Uncharacterized protein</fullName>
    </submittedName>
</protein>
<evidence type="ECO:0000313" key="1">
    <source>
        <dbReference type="EMBL" id="NYJ15721.1"/>
    </source>
</evidence>